<dbReference type="InterPro" id="IPR036390">
    <property type="entry name" value="WH_DNA-bd_sf"/>
</dbReference>
<dbReference type="Proteomes" id="UP001165279">
    <property type="component" value="Unassembled WGS sequence"/>
</dbReference>
<dbReference type="Pfam" id="PF11994">
    <property type="entry name" value="DUF3489"/>
    <property type="match status" value="1"/>
</dbReference>
<dbReference type="Gene3D" id="1.10.10.10">
    <property type="entry name" value="Winged helix-like DNA-binding domain superfamily/Winged helix DNA-binding domain"/>
    <property type="match status" value="1"/>
</dbReference>
<gene>
    <name evidence="2" type="ORF">MB818_21050</name>
</gene>
<dbReference type="SUPFAM" id="SSF46785">
    <property type="entry name" value="Winged helix' DNA-binding domain"/>
    <property type="match status" value="1"/>
</dbReference>
<evidence type="ECO:0000256" key="1">
    <source>
        <dbReference type="SAM" id="MobiDB-lite"/>
    </source>
</evidence>
<name>A0ABS9P2I9_9RHOB</name>
<dbReference type="InterPro" id="IPR021880">
    <property type="entry name" value="DUF3489"/>
</dbReference>
<keyword evidence="3" id="KW-1185">Reference proteome</keyword>
<organism evidence="2 3">
    <name type="scientific">Ruegeria alba</name>
    <dbReference type="NCBI Taxonomy" id="2916756"/>
    <lineage>
        <taxon>Bacteria</taxon>
        <taxon>Pseudomonadati</taxon>
        <taxon>Pseudomonadota</taxon>
        <taxon>Alphaproteobacteria</taxon>
        <taxon>Rhodobacterales</taxon>
        <taxon>Roseobacteraceae</taxon>
        <taxon>Ruegeria</taxon>
    </lineage>
</organism>
<feature type="region of interest" description="Disordered" evidence="1">
    <location>
        <begin position="1"/>
        <end position="29"/>
    </location>
</feature>
<evidence type="ECO:0000313" key="3">
    <source>
        <dbReference type="Proteomes" id="UP001165279"/>
    </source>
</evidence>
<protein>
    <submittedName>
        <fullName evidence="2">DUF3489 domain-containing protein</fullName>
    </submittedName>
</protein>
<evidence type="ECO:0000313" key="2">
    <source>
        <dbReference type="EMBL" id="MCG6560699.1"/>
    </source>
</evidence>
<dbReference type="RefSeq" id="WP_238906333.1">
    <property type="nucleotide sequence ID" value="NZ_JAKOEM010000034.1"/>
</dbReference>
<dbReference type="InterPro" id="IPR036388">
    <property type="entry name" value="WH-like_DNA-bd_sf"/>
</dbReference>
<proteinExistence type="predicted"/>
<sequence length="90" mass="9995">MTEQQSPPLKTDHTKPGPSKLAGRTKSGELCKLLSRRSGATVAQLKRQLDWQPHTIRAAISRLRKSGVTIDLDRSGKASRYRIVSKKADQ</sequence>
<accession>A0ABS9P2I9</accession>
<dbReference type="EMBL" id="JAKOEM010000034">
    <property type="protein sequence ID" value="MCG6560699.1"/>
    <property type="molecule type" value="Genomic_DNA"/>
</dbReference>
<comment type="caution">
    <text evidence="2">The sequence shown here is derived from an EMBL/GenBank/DDBJ whole genome shotgun (WGS) entry which is preliminary data.</text>
</comment>
<reference evidence="2" key="1">
    <citation type="submission" date="2022-02" db="EMBL/GenBank/DDBJ databases">
        <title>The genome sequence of Ruegeria sp. 1NDH52C.</title>
        <authorList>
            <person name="Du J."/>
        </authorList>
    </citation>
    <scope>NUCLEOTIDE SEQUENCE</scope>
    <source>
        <strain evidence="2">1NDH52C</strain>
    </source>
</reference>